<evidence type="ECO:0000313" key="1">
    <source>
        <dbReference type="EMBL" id="MFC4011118.1"/>
    </source>
</evidence>
<proteinExistence type="predicted"/>
<protein>
    <recommendedName>
        <fullName evidence="3">Bacterial Ig domain-containing protein</fullName>
    </recommendedName>
</protein>
<gene>
    <name evidence="1" type="ORF">ACFOY2_28095</name>
</gene>
<evidence type="ECO:0008006" key="3">
    <source>
        <dbReference type="Google" id="ProtNLM"/>
    </source>
</evidence>
<dbReference type="RefSeq" id="WP_379531324.1">
    <property type="nucleotide sequence ID" value="NZ_JBHSBI010000015.1"/>
</dbReference>
<dbReference type="Gene3D" id="2.60.40.10">
    <property type="entry name" value="Immunoglobulins"/>
    <property type="match status" value="1"/>
</dbReference>
<evidence type="ECO:0000313" key="2">
    <source>
        <dbReference type="Proteomes" id="UP001595851"/>
    </source>
</evidence>
<dbReference type="Proteomes" id="UP001595851">
    <property type="component" value="Unassembled WGS sequence"/>
</dbReference>
<accession>A0ABV8GAV0</accession>
<comment type="caution">
    <text evidence="1">The sequence shown here is derived from an EMBL/GenBank/DDBJ whole genome shotgun (WGS) entry which is preliminary data.</text>
</comment>
<sequence>MHLWRIEDITRTPSSLTLTMPSDAVAGKPLTVTGKFTLSDGTEPGVQQLIVTRRRLGGGATQTLPAVTTAANGTFTITDAPPETGDTAYIATWEGNTNYNGSTGMVTFPVENDSSPQASR</sequence>
<dbReference type="InterPro" id="IPR013783">
    <property type="entry name" value="Ig-like_fold"/>
</dbReference>
<keyword evidence="2" id="KW-1185">Reference proteome</keyword>
<organism evidence="1 2">
    <name type="scientific">Nonomuraea purpurea</name>
    <dbReference type="NCBI Taxonomy" id="1849276"/>
    <lineage>
        <taxon>Bacteria</taxon>
        <taxon>Bacillati</taxon>
        <taxon>Actinomycetota</taxon>
        <taxon>Actinomycetes</taxon>
        <taxon>Streptosporangiales</taxon>
        <taxon>Streptosporangiaceae</taxon>
        <taxon>Nonomuraea</taxon>
    </lineage>
</organism>
<reference evidence="2" key="1">
    <citation type="journal article" date="2019" name="Int. J. Syst. Evol. Microbiol.">
        <title>The Global Catalogue of Microorganisms (GCM) 10K type strain sequencing project: providing services to taxonomists for standard genome sequencing and annotation.</title>
        <authorList>
            <consortium name="The Broad Institute Genomics Platform"/>
            <consortium name="The Broad Institute Genome Sequencing Center for Infectious Disease"/>
            <person name="Wu L."/>
            <person name="Ma J."/>
        </authorList>
    </citation>
    <scope>NUCLEOTIDE SEQUENCE [LARGE SCALE GENOMIC DNA]</scope>
    <source>
        <strain evidence="2">TBRC 1276</strain>
    </source>
</reference>
<dbReference type="EMBL" id="JBHSBI010000015">
    <property type="protein sequence ID" value="MFC4011118.1"/>
    <property type="molecule type" value="Genomic_DNA"/>
</dbReference>
<name>A0ABV8GAV0_9ACTN</name>